<dbReference type="InterPro" id="IPR000883">
    <property type="entry name" value="Cyt_C_Oxase_1"/>
</dbReference>
<sequence>MNQARASVIYDNANNVASKFLLTSAFYLIVVALAGMLMSFYLIRPSTFSFVDFVAMRSIHLQVIIFGWLSMGLMGAMYHIIPRIVKRDLYSRALGNLHYYLMHAGIALIIVTLLMGYNTGREYLEPVLIVNIAVAIVWVIFFFNVVMTIAKGNPPQFSPALNFMMLSIVYLGVNYVWNTFIPWTGVRDNLSIWTFAHHAVNGWFMFGLIGIFYYIIPKITGLEGKDAPYPQFLSKIHFWAVCIFIPPSVLHHLLYNEAPVNNFWKYWPHLFLFPYL</sequence>
<protein>
    <submittedName>
        <fullName evidence="2">Cbb3-type cytochrome oxidase subunit 1</fullName>
    </submittedName>
</protein>
<name>A0ABU0CRQ2_9BACI</name>
<keyword evidence="1" id="KW-1133">Transmembrane helix</keyword>
<keyword evidence="1" id="KW-0472">Membrane</keyword>
<accession>A0ABU0CRQ2</accession>
<dbReference type="Gene3D" id="1.20.210.10">
    <property type="entry name" value="Cytochrome c oxidase-like, subunit I domain"/>
    <property type="match status" value="1"/>
</dbReference>
<dbReference type="Proteomes" id="UP001232445">
    <property type="component" value="Unassembled WGS sequence"/>
</dbReference>
<feature type="transmembrane region" description="Helical" evidence="1">
    <location>
        <begin position="195"/>
        <end position="216"/>
    </location>
</feature>
<gene>
    <name evidence="2" type="ORF">J2S00_001886</name>
</gene>
<dbReference type="RefSeq" id="WP_307338557.1">
    <property type="nucleotide sequence ID" value="NZ_JAUSUQ010000006.1"/>
</dbReference>
<dbReference type="Pfam" id="PF00115">
    <property type="entry name" value="COX1"/>
    <property type="match status" value="1"/>
</dbReference>
<proteinExistence type="predicted"/>
<feature type="transmembrane region" description="Helical" evidence="1">
    <location>
        <begin position="129"/>
        <end position="149"/>
    </location>
</feature>
<evidence type="ECO:0000313" key="2">
    <source>
        <dbReference type="EMBL" id="MDQ0339100.1"/>
    </source>
</evidence>
<keyword evidence="3" id="KW-1185">Reference proteome</keyword>
<evidence type="ECO:0000313" key="3">
    <source>
        <dbReference type="Proteomes" id="UP001232445"/>
    </source>
</evidence>
<comment type="caution">
    <text evidence="2">The sequence shown here is derived from an EMBL/GenBank/DDBJ whole genome shotgun (WGS) entry which is preliminary data.</text>
</comment>
<dbReference type="InterPro" id="IPR036927">
    <property type="entry name" value="Cyt_c_oxase-like_su1_sf"/>
</dbReference>
<feature type="transmembrane region" description="Helical" evidence="1">
    <location>
        <begin position="20"/>
        <end position="43"/>
    </location>
</feature>
<dbReference type="EMBL" id="JAUSUQ010000006">
    <property type="protein sequence ID" value="MDQ0339100.1"/>
    <property type="molecule type" value="Genomic_DNA"/>
</dbReference>
<evidence type="ECO:0000256" key="1">
    <source>
        <dbReference type="SAM" id="Phobius"/>
    </source>
</evidence>
<organism evidence="2 3">
    <name type="scientific">Caldalkalibacillus uzonensis</name>
    <dbReference type="NCBI Taxonomy" id="353224"/>
    <lineage>
        <taxon>Bacteria</taxon>
        <taxon>Bacillati</taxon>
        <taxon>Bacillota</taxon>
        <taxon>Bacilli</taxon>
        <taxon>Bacillales</taxon>
        <taxon>Bacillaceae</taxon>
        <taxon>Caldalkalibacillus</taxon>
    </lineage>
</organism>
<dbReference type="SUPFAM" id="SSF81442">
    <property type="entry name" value="Cytochrome c oxidase subunit I-like"/>
    <property type="match status" value="1"/>
</dbReference>
<feature type="transmembrane region" description="Helical" evidence="1">
    <location>
        <begin position="63"/>
        <end position="85"/>
    </location>
</feature>
<keyword evidence="1" id="KW-0812">Transmembrane</keyword>
<feature type="transmembrane region" description="Helical" evidence="1">
    <location>
        <begin position="161"/>
        <end position="183"/>
    </location>
</feature>
<feature type="transmembrane region" description="Helical" evidence="1">
    <location>
        <begin position="97"/>
        <end position="117"/>
    </location>
</feature>
<reference evidence="2 3" key="1">
    <citation type="submission" date="2023-07" db="EMBL/GenBank/DDBJ databases">
        <title>Genomic Encyclopedia of Type Strains, Phase IV (KMG-IV): sequencing the most valuable type-strain genomes for metagenomic binning, comparative biology and taxonomic classification.</title>
        <authorList>
            <person name="Goeker M."/>
        </authorList>
    </citation>
    <scope>NUCLEOTIDE SEQUENCE [LARGE SCALE GENOMIC DNA]</scope>
    <source>
        <strain evidence="2 3">DSM 17740</strain>
    </source>
</reference>
<feature type="transmembrane region" description="Helical" evidence="1">
    <location>
        <begin position="236"/>
        <end position="255"/>
    </location>
</feature>